<reference evidence="2 3" key="1">
    <citation type="journal article" date="2019" name="Sci. Rep.">
        <title>Orb-weaving spider Araneus ventricosus genome elucidates the spidroin gene catalogue.</title>
        <authorList>
            <person name="Kono N."/>
            <person name="Nakamura H."/>
            <person name="Ohtoshi R."/>
            <person name="Moran D.A.P."/>
            <person name="Shinohara A."/>
            <person name="Yoshida Y."/>
            <person name="Fujiwara M."/>
            <person name="Mori M."/>
            <person name="Tomita M."/>
            <person name="Arakawa K."/>
        </authorList>
    </citation>
    <scope>NUCLEOTIDE SEQUENCE [LARGE SCALE GENOMIC DNA]</scope>
</reference>
<keyword evidence="3" id="KW-1185">Reference proteome</keyword>
<evidence type="ECO:0000313" key="2">
    <source>
        <dbReference type="EMBL" id="GBL85203.1"/>
    </source>
</evidence>
<sequence>MSLRFRLDASSSHGDFEACVNLLQTCFTLALLSCQICCKLADLQCRSAANLLQTKIAIWEAINSGSASQRKAPALPKHPYTSERPATAKENTGLSRHCGRRKTASLRAAHATTTRFTGVRPVIGDEP</sequence>
<protein>
    <submittedName>
        <fullName evidence="2">Uncharacterized protein</fullName>
    </submittedName>
</protein>
<dbReference type="Proteomes" id="UP000499080">
    <property type="component" value="Unassembled WGS sequence"/>
</dbReference>
<gene>
    <name evidence="2" type="ORF">AVEN_222692_1</name>
</gene>
<comment type="caution">
    <text evidence="2">The sequence shown here is derived from an EMBL/GenBank/DDBJ whole genome shotgun (WGS) entry which is preliminary data.</text>
</comment>
<organism evidence="2 3">
    <name type="scientific">Araneus ventricosus</name>
    <name type="common">Orbweaver spider</name>
    <name type="synonym">Epeira ventricosa</name>
    <dbReference type="NCBI Taxonomy" id="182803"/>
    <lineage>
        <taxon>Eukaryota</taxon>
        <taxon>Metazoa</taxon>
        <taxon>Ecdysozoa</taxon>
        <taxon>Arthropoda</taxon>
        <taxon>Chelicerata</taxon>
        <taxon>Arachnida</taxon>
        <taxon>Araneae</taxon>
        <taxon>Araneomorphae</taxon>
        <taxon>Entelegynae</taxon>
        <taxon>Araneoidea</taxon>
        <taxon>Araneidae</taxon>
        <taxon>Araneus</taxon>
    </lineage>
</organism>
<name>A0A4Y2AZG8_ARAVE</name>
<feature type="region of interest" description="Disordered" evidence="1">
    <location>
        <begin position="66"/>
        <end position="101"/>
    </location>
</feature>
<dbReference type="AlphaFoldDB" id="A0A4Y2AZG8"/>
<accession>A0A4Y2AZG8</accession>
<dbReference type="EMBL" id="BGPR01000042">
    <property type="protein sequence ID" value="GBL85203.1"/>
    <property type="molecule type" value="Genomic_DNA"/>
</dbReference>
<proteinExistence type="predicted"/>
<evidence type="ECO:0000256" key="1">
    <source>
        <dbReference type="SAM" id="MobiDB-lite"/>
    </source>
</evidence>
<dbReference type="PROSITE" id="PS51257">
    <property type="entry name" value="PROKAR_LIPOPROTEIN"/>
    <property type="match status" value="1"/>
</dbReference>
<evidence type="ECO:0000313" key="3">
    <source>
        <dbReference type="Proteomes" id="UP000499080"/>
    </source>
</evidence>